<organism evidence="1 2">
    <name type="scientific">Apiotrichum porosum</name>
    <dbReference type="NCBI Taxonomy" id="105984"/>
    <lineage>
        <taxon>Eukaryota</taxon>
        <taxon>Fungi</taxon>
        <taxon>Dikarya</taxon>
        <taxon>Basidiomycota</taxon>
        <taxon>Agaricomycotina</taxon>
        <taxon>Tremellomycetes</taxon>
        <taxon>Trichosporonales</taxon>
        <taxon>Trichosporonaceae</taxon>
        <taxon>Apiotrichum</taxon>
    </lineage>
</organism>
<reference evidence="1 2" key="1">
    <citation type="submission" date="2018-11" db="EMBL/GenBank/DDBJ databases">
        <title>Genome sequence of Apiotrichum porosum DSM 27194.</title>
        <authorList>
            <person name="Aliyu H."/>
            <person name="Gorte O."/>
            <person name="Ochsenreither K."/>
        </authorList>
    </citation>
    <scope>NUCLEOTIDE SEQUENCE [LARGE SCALE GENOMIC DNA]</scope>
    <source>
        <strain evidence="1 2">DSM 27194</strain>
    </source>
</reference>
<dbReference type="Proteomes" id="UP000279236">
    <property type="component" value="Unassembled WGS sequence"/>
</dbReference>
<dbReference type="RefSeq" id="XP_028475876.1">
    <property type="nucleotide sequence ID" value="XM_028623902.1"/>
</dbReference>
<protein>
    <submittedName>
        <fullName evidence="1">Uncharacterized protein</fullName>
    </submittedName>
</protein>
<comment type="caution">
    <text evidence="1">The sequence shown here is derived from an EMBL/GenBank/DDBJ whole genome shotgun (WGS) entry which is preliminary data.</text>
</comment>
<proteinExistence type="predicted"/>
<evidence type="ECO:0000313" key="2">
    <source>
        <dbReference type="Proteomes" id="UP000279236"/>
    </source>
</evidence>
<dbReference type="EMBL" id="RSCE01000007">
    <property type="protein sequence ID" value="RSH81157.1"/>
    <property type="molecule type" value="Genomic_DNA"/>
</dbReference>
<keyword evidence="2" id="KW-1185">Reference proteome</keyword>
<evidence type="ECO:0000313" key="1">
    <source>
        <dbReference type="EMBL" id="RSH81157.1"/>
    </source>
</evidence>
<sequence length="229" mass="25601">MPRPTSTNARRKPGEPSFDAVLDALIDGDCVEKTGVSACYECRRKGLPCYKAVCSHSHETHNGRDRRAVRAHLQAAYTFLETLVLAPNLETGRDHALNAIGKGADMFGGVHASTDDAVRQDLTENLAVRTQFEGRGLEGLKHVPAFRKFTRTSNTYKNALQDEAWRKAKSRNGYDSDIEEIFPRGRVIGGGYRGVEIEENDEENPIVVYPQARSNIKTETGRADHWEDW</sequence>
<name>A0A427XQR9_9TREE</name>
<accession>A0A427XQR9</accession>
<dbReference type="GeneID" id="39593137"/>
<gene>
    <name evidence="1" type="ORF">EHS24_008594</name>
</gene>
<dbReference type="AlphaFoldDB" id="A0A427XQR9"/>